<comment type="caution">
    <text evidence="4">The sequence shown here is derived from an EMBL/GenBank/DDBJ whole genome shotgun (WGS) entry which is preliminary data.</text>
</comment>
<dbReference type="Pfam" id="PF01255">
    <property type="entry name" value="Prenyltransf"/>
    <property type="match status" value="1"/>
</dbReference>
<evidence type="ECO:0000259" key="3">
    <source>
        <dbReference type="Pfam" id="PF09995"/>
    </source>
</evidence>
<gene>
    <name evidence="4" type="ORF">CVT25_002431</name>
</gene>
<feature type="domain" description="ER-bound oxygenase mpaB/mpaB'/Rubber oxygenase catalytic" evidence="3">
    <location>
        <begin position="117"/>
        <end position="342"/>
    </location>
</feature>
<dbReference type="PROSITE" id="PS01066">
    <property type="entry name" value="UPP_SYNTHASE"/>
    <property type="match status" value="1"/>
</dbReference>
<dbReference type="InterPro" id="IPR018520">
    <property type="entry name" value="UPP_synth-like_CS"/>
</dbReference>
<dbReference type="GO" id="GO:0005783">
    <property type="term" value="C:endoplasmic reticulum"/>
    <property type="evidence" value="ECO:0007669"/>
    <property type="project" value="TreeGrafter"/>
</dbReference>
<keyword evidence="5" id="KW-1185">Reference proteome</keyword>
<sequence length="745" mass="84413">MASTVARPTISPKTSLLFLAEEGKDFISSSEKVSGSTESDGSTFFGLMPKALDIRSSFRLVLLLVILSPLYRGYFTYRTCFAVVVASYAGPAIIRTRYPRFMEVNILDDLRIEAGATLSLFASITALLLQAHNTSISIAVKFHSEFYSRPLTRLLRTYLYVEMALNGTSEEKEQTASWLRWMHRHIHGSITDEMREELGIPEDVETYGYIDELKAYIMYTLTWATISFQTRFGRPLSKRAKDTIVLEYACAGMRIGVPQDLLSKDYDSFLIAFDQRLDILDAGYSLTRVIVENVEGSVLSAKKNIITAILVRIALMIGYDLLPTRVREKYQLKILSTWWQRAIQKILIAVLWVIYPMLMWVPLRGMICLLLVLEPQLRSIFMSSLQAIHSMDILSDKPVYSKGDTSAPKSEEAIAYELPSYLLWLESGKDGRPFLQAVLVRILATQLNSAQAASQSRWSAGRLMPWLQLPGRLFALALESIRQNVVDMVSCWRTQLKESMTFNGEEVKMPLHIGFVMDGNRRYARNLGQPIIVGHQRGAQTAGNILEWWLRFMPNAAKYSHKSLGPQYLTVWAFSAENFKRTQEELDGLFRLMTAEFKSLAYTSIVHLFQIRVRVIGSRDGLPRELLDSIELLEETTGMYSRLYLQVAVGYGGRDEIVRSVNSALARGEEITEDAISRGTFCASVGVPPVDLIVRTSERRTSGFFLWDTQTAELHFINKLWPELNEGDWLDAVASFAVREMRGGK</sequence>
<name>A0A409WJY8_PSICY</name>
<dbReference type="CDD" id="cd00475">
    <property type="entry name" value="Cis_IPPS"/>
    <property type="match status" value="1"/>
</dbReference>
<feature type="transmembrane region" description="Helical" evidence="2">
    <location>
        <begin position="342"/>
        <end position="363"/>
    </location>
</feature>
<keyword evidence="2" id="KW-0812">Transmembrane</keyword>
<dbReference type="EMBL" id="NHYD01003403">
    <property type="protein sequence ID" value="PPQ78863.1"/>
    <property type="molecule type" value="Genomic_DNA"/>
</dbReference>
<dbReference type="SUPFAM" id="SSF64005">
    <property type="entry name" value="Undecaprenyl diphosphate synthase"/>
    <property type="match status" value="1"/>
</dbReference>
<reference evidence="4 5" key="1">
    <citation type="journal article" date="2018" name="Evol. Lett.">
        <title>Horizontal gene cluster transfer increased hallucinogenic mushroom diversity.</title>
        <authorList>
            <person name="Reynolds H.T."/>
            <person name="Vijayakumar V."/>
            <person name="Gluck-Thaler E."/>
            <person name="Korotkin H.B."/>
            <person name="Matheny P.B."/>
            <person name="Slot J.C."/>
        </authorList>
    </citation>
    <scope>NUCLEOTIDE SEQUENCE [LARGE SCALE GENOMIC DNA]</scope>
    <source>
        <strain evidence="4 5">2631</strain>
    </source>
</reference>
<dbReference type="NCBIfam" id="TIGR00055">
    <property type="entry name" value="uppS"/>
    <property type="match status" value="1"/>
</dbReference>
<dbReference type="OrthoDB" id="4173905at2759"/>
<accession>A0A409WJY8</accession>
<dbReference type="GO" id="GO:0016094">
    <property type="term" value="P:polyprenol biosynthetic process"/>
    <property type="evidence" value="ECO:0007669"/>
    <property type="project" value="TreeGrafter"/>
</dbReference>
<dbReference type="Proteomes" id="UP000283269">
    <property type="component" value="Unassembled WGS sequence"/>
</dbReference>
<dbReference type="GO" id="GO:0045547">
    <property type="term" value="F:ditrans,polycis-polyprenyl diphosphate synthase [(2E,6E)-farnesyl diphosphate specific] activity"/>
    <property type="evidence" value="ECO:0007669"/>
    <property type="project" value="TreeGrafter"/>
</dbReference>
<dbReference type="InterPro" id="IPR036424">
    <property type="entry name" value="UPP_synth-like_sf"/>
</dbReference>
<evidence type="ECO:0000313" key="4">
    <source>
        <dbReference type="EMBL" id="PPQ78863.1"/>
    </source>
</evidence>
<evidence type="ECO:0000256" key="2">
    <source>
        <dbReference type="SAM" id="Phobius"/>
    </source>
</evidence>
<dbReference type="Pfam" id="PF09995">
    <property type="entry name" value="MPAB_Lcp_cat"/>
    <property type="match status" value="1"/>
</dbReference>
<keyword evidence="2" id="KW-0472">Membrane</keyword>
<dbReference type="InterPro" id="IPR018713">
    <property type="entry name" value="MPAB/Lcp_cat_dom"/>
</dbReference>
<dbReference type="STRING" id="93625.A0A409WJY8"/>
<dbReference type="HAMAP" id="MF_01139">
    <property type="entry name" value="ISPT"/>
    <property type="match status" value="1"/>
</dbReference>
<dbReference type="GO" id="GO:0016491">
    <property type="term" value="F:oxidoreductase activity"/>
    <property type="evidence" value="ECO:0007669"/>
    <property type="project" value="InterPro"/>
</dbReference>
<dbReference type="AlphaFoldDB" id="A0A409WJY8"/>
<dbReference type="InterPro" id="IPR001441">
    <property type="entry name" value="UPP_synth-like"/>
</dbReference>
<protein>
    <recommendedName>
        <fullName evidence="3">ER-bound oxygenase mpaB/mpaB'/Rubber oxygenase catalytic domain-containing protein</fullName>
    </recommendedName>
</protein>
<dbReference type="Gene3D" id="3.40.1180.10">
    <property type="entry name" value="Decaprenyl diphosphate synthase-like"/>
    <property type="match status" value="1"/>
</dbReference>
<keyword evidence="2" id="KW-1133">Transmembrane helix</keyword>
<dbReference type="PANTHER" id="PTHR10291:SF44">
    <property type="entry name" value="ER-BOUND OXYGENASE MPAB_MPAB'_RUBBER OXYGENASE CATALYTIC DOMAIN-CONTAINING PROTEIN"/>
    <property type="match status" value="1"/>
</dbReference>
<organism evidence="4 5">
    <name type="scientific">Psilocybe cyanescens</name>
    <dbReference type="NCBI Taxonomy" id="93625"/>
    <lineage>
        <taxon>Eukaryota</taxon>
        <taxon>Fungi</taxon>
        <taxon>Dikarya</taxon>
        <taxon>Basidiomycota</taxon>
        <taxon>Agaricomycotina</taxon>
        <taxon>Agaricomycetes</taxon>
        <taxon>Agaricomycetidae</taxon>
        <taxon>Agaricales</taxon>
        <taxon>Agaricineae</taxon>
        <taxon>Strophariaceae</taxon>
        <taxon>Psilocybe</taxon>
    </lineage>
</organism>
<dbReference type="InParanoid" id="A0A409WJY8"/>
<evidence type="ECO:0000313" key="5">
    <source>
        <dbReference type="Proteomes" id="UP000283269"/>
    </source>
</evidence>
<dbReference type="PANTHER" id="PTHR10291">
    <property type="entry name" value="DEHYDRODOLICHYL DIPHOSPHATE SYNTHASE FAMILY MEMBER"/>
    <property type="match status" value="1"/>
</dbReference>
<evidence type="ECO:0000256" key="1">
    <source>
        <dbReference type="ARBA" id="ARBA00022679"/>
    </source>
</evidence>
<proteinExistence type="inferred from homology"/>
<keyword evidence="1" id="KW-0808">Transferase</keyword>